<comment type="caution">
    <text evidence="3">The sequence shown here is derived from an EMBL/GenBank/DDBJ whole genome shotgun (WGS) entry which is preliminary data.</text>
</comment>
<feature type="region of interest" description="Disordered" evidence="1">
    <location>
        <begin position="95"/>
        <end position="118"/>
    </location>
</feature>
<dbReference type="SUPFAM" id="SSF53098">
    <property type="entry name" value="Ribonuclease H-like"/>
    <property type="match status" value="1"/>
</dbReference>
<keyword evidence="4" id="KW-1185">Reference proteome</keyword>
<dbReference type="SMART" id="SM00597">
    <property type="entry name" value="ZnF_TTF"/>
    <property type="match status" value="1"/>
</dbReference>
<evidence type="ECO:0000259" key="2">
    <source>
        <dbReference type="SMART" id="SM00597"/>
    </source>
</evidence>
<dbReference type="InterPro" id="IPR012337">
    <property type="entry name" value="RNaseH-like_sf"/>
</dbReference>
<organism evidence="3 4">
    <name type="scientific">Acropora cervicornis</name>
    <name type="common">Staghorn coral</name>
    <dbReference type="NCBI Taxonomy" id="6130"/>
    <lineage>
        <taxon>Eukaryota</taxon>
        <taxon>Metazoa</taxon>
        <taxon>Cnidaria</taxon>
        <taxon>Anthozoa</taxon>
        <taxon>Hexacorallia</taxon>
        <taxon>Scleractinia</taxon>
        <taxon>Astrocoeniina</taxon>
        <taxon>Acroporidae</taxon>
        <taxon>Acropora</taxon>
    </lineage>
</organism>
<gene>
    <name evidence="3" type="ORF">P5673_014083</name>
</gene>
<feature type="domain" description="TTF-type" evidence="2">
    <location>
        <begin position="38"/>
        <end position="126"/>
    </location>
</feature>
<sequence length="654" mass="74603">MSKRKQVQGSLYSYFGGKQSSDDKEINTTSETPAPNKKTRKFQESWKDKYKWLRFDGKENKMFCGFCREFPNSKNMQYPLKIGTNNFQTDSIKAHEASEGHAMSSEAKRASERPTEERSIPAALTRLDEETFKKMEFLFNTAYYLVHLKLLFSIFPQLCSLQRKNGLTLGNTYMNDHACKEFCKHISHTFKADLQDSLRAAKFISIMADGATDVSCLEEEIVYVRFVSGGAPKTMYVGLEEVESSKAPGILKAIKSVMDTIDPQWMQKLISTGTDGASVMMVKQTMMSIRDLLNGCWKHYKYSPKALRELRELAEAMEIKVGKPTKASGTHWVPHLLCALAVLLQKNLPAIVSHFEHTAEARDASAEMQGRGRNLARKLRAYKFQLHLHLMWDILEEISRISLTFQKDSISISQVKAETERDSQALENMRRRSGRHLAGFQDEVGDGTMFKGVGLSRDNTDDRMFEQSKGVIIRMLSNFWPQDSKTSVPHNQKSWPRDRIDLGLYEEQELVTVAQHFQAVLSSNGFDLDLAKDQWLSLKLYSCDHKHKTSLIKAEFWVEVFTQVHPDDCNLSHVLMVTEICLAVAVSSSCRERGFSCMGRLKSEYRNSLDVGTVDMLMNICLNGPNPEEFKAARAVLHWNQTSQRMRRPCLKDP</sequence>
<dbReference type="Proteomes" id="UP001249851">
    <property type="component" value="Unassembled WGS sequence"/>
</dbReference>
<accession>A0AAD9QK83</accession>
<name>A0AAD9QK83_ACRCE</name>
<dbReference type="AlphaFoldDB" id="A0AAD9QK83"/>
<dbReference type="PANTHER" id="PTHR46880">
    <property type="entry name" value="RAS-ASSOCIATING DOMAIN-CONTAINING PROTEIN"/>
    <property type="match status" value="1"/>
</dbReference>
<dbReference type="Pfam" id="PF25431">
    <property type="entry name" value="zf-C17orf113"/>
    <property type="match status" value="1"/>
</dbReference>
<dbReference type="InterPro" id="IPR057456">
    <property type="entry name" value="Znf_C17orf113"/>
</dbReference>
<evidence type="ECO:0000256" key="1">
    <source>
        <dbReference type="SAM" id="MobiDB-lite"/>
    </source>
</evidence>
<dbReference type="EMBL" id="JARQWQ010000028">
    <property type="protein sequence ID" value="KAK2562431.1"/>
    <property type="molecule type" value="Genomic_DNA"/>
</dbReference>
<feature type="region of interest" description="Disordered" evidence="1">
    <location>
        <begin position="1"/>
        <end position="42"/>
    </location>
</feature>
<proteinExistence type="predicted"/>
<protein>
    <submittedName>
        <fullName evidence="3">Zinc finger protein 862</fullName>
    </submittedName>
</protein>
<reference evidence="3" key="1">
    <citation type="journal article" date="2023" name="G3 (Bethesda)">
        <title>Whole genome assembly and annotation of the endangered Caribbean coral Acropora cervicornis.</title>
        <authorList>
            <person name="Selwyn J.D."/>
            <person name="Vollmer S.V."/>
        </authorList>
    </citation>
    <scope>NUCLEOTIDE SEQUENCE</scope>
    <source>
        <strain evidence="3">K2</strain>
    </source>
</reference>
<evidence type="ECO:0000313" key="4">
    <source>
        <dbReference type="Proteomes" id="UP001249851"/>
    </source>
</evidence>
<evidence type="ECO:0000313" key="3">
    <source>
        <dbReference type="EMBL" id="KAK2562431.1"/>
    </source>
</evidence>
<dbReference type="InterPro" id="IPR006580">
    <property type="entry name" value="Znf_TTF"/>
</dbReference>
<feature type="compositionally biased region" description="Basic and acidic residues" evidence="1">
    <location>
        <begin position="106"/>
        <end position="118"/>
    </location>
</feature>
<reference evidence="3" key="2">
    <citation type="journal article" date="2023" name="Science">
        <title>Genomic signatures of disease resistance in endangered staghorn corals.</title>
        <authorList>
            <person name="Vollmer S.V."/>
            <person name="Selwyn J.D."/>
            <person name="Despard B.A."/>
            <person name="Roesel C.L."/>
        </authorList>
    </citation>
    <scope>NUCLEOTIDE SEQUENCE</scope>
    <source>
        <strain evidence="3">K2</strain>
    </source>
</reference>
<dbReference type="PANTHER" id="PTHR46880:SF5">
    <property type="entry name" value="DUF4371 DOMAIN-CONTAINING PROTEIN"/>
    <property type="match status" value="1"/>
</dbReference>